<reference evidence="12 13" key="1">
    <citation type="submission" date="2021-05" db="EMBL/GenBank/DDBJ databases">
        <title>Croceibacterium sp. LX-88 genome sequence.</title>
        <authorList>
            <person name="Luo X."/>
        </authorList>
    </citation>
    <scope>NUCLEOTIDE SEQUENCE [LARGE SCALE GENOMIC DNA]</scope>
    <source>
        <strain evidence="12 13">LX-88</strain>
    </source>
</reference>
<gene>
    <name evidence="12" type="ORF">KK137_09160</name>
</gene>
<dbReference type="RefSeq" id="WP_214536143.1">
    <property type="nucleotide sequence ID" value="NZ_JAHFVK010000002.1"/>
</dbReference>
<dbReference type="PANTHER" id="PTHR47234:SF2">
    <property type="entry name" value="TONB-DEPENDENT RECEPTOR"/>
    <property type="match status" value="1"/>
</dbReference>
<dbReference type="InterPro" id="IPR037066">
    <property type="entry name" value="Plug_dom_sf"/>
</dbReference>
<feature type="domain" description="TonB-dependent receptor plug" evidence="11">
    <location>
        <begin position="2"/>
        <end position="115"/>
    </location>
</feature>
<dbReference type="EMBL" id="JAHFVK010000002">
    <property type="protein sequence ID" value="MBT2134500.1"/>
    <property type="molecule type" value="Genomic_DNA"/>
</dbReference>
<sequence>MTILGEEQIARQGASNIAQVLNEIPAFRPQSTPSTTAIFVSNLGASTADLRGLGGNRTLVLIDGRRVVASTVAGGSFTPANTVDLNLVPSSLIERVEVVTGGASAAYGSDAVAGVTNLIINRDLKGLRATVQFGTSNSADNDEYLISGAYGTGFADGRGRFVAGVEIVNNEGTGDCYSRAWCAESYNTISNPFKAGSTTERVIAGQPATIIMPNARTATASLNGLIIGGPLRGTEFNPDGTTFAHDYGVYGGAGLFQSGGGDPKLAFYEFFPLSSASRRVNSFASLDYDLSDKVKLFAEGSFGHVEGQILGSARRDISPAGSFGIFSDNAFLSDAFVAQMAAANARCAPSLQSATDTRNCVPFGRIWNDIGPQLGDVSRETYRLVTGFDWDIGSNWTLDGYYQYGQTDYSQRGYNTTINSRVRKAIDAVDDGAGGIVCRVNADANPANDDPACEPLNPFGNGSPSAAARNYVTGTAMQDTTLTQHVAALTLRGDVVDLWAGPLAVAGGVEYRRDGVSSSTDPISAANDFFTSPGGGIVGGSQHLEVKEGFVEMALPLARDLPFAYSAELNGALRVTDYSTSGQVETWKIGANWQPFEFLRFRGTRSRDIRAPNLFELYGAPQSSFQTVDDPANGGARGLYPTLLSGNAALMPEIANTWTAGAVVTAGLGSAGKLRFSADWFDIALDGAISTLGAQTIVSRCQEGNAALCDFVIRDGSGVITQIINPNLNLNTLITRGWDFEADYSVPLSSRADFNVRVLVTYVKDLITIDTAGVSTDRAGQNGSGVSQPSGVPDYSINAFAGYSSDRFSTQLQLRHISSGLFQVTNIGPHQEGYSPLLPNSINDNLVESVTYVNLNAQYRLWESGDRHVELFGVVNNLFDKDPPNNLPSSFGPTNNVLYDVVGRSYKIGVRVAY</sequence>
<keyword evidence="2 8" id="KW-0813">Transport</keyword>
<keyword evidence="5 9" id="KW-0798">TonB box</keyword>
<proteinExistence type="inferred from homology"/>
<feature type="domain" description="TonB-dependent receptor-like beta-barrel" evidence="10">
    <location>
        <begin position="371"/>
        <end position="878"/>
    </location>
</feature>
<dbReference type="Proteomes" id="UP000811255">
    <property type="component" value="Unassembled WGS sequence"/>
</dbReference>
<keyword evidence="13" id="KW-1185">Reference proteome</keyword>
<evidence type="ECO:0000256" key="2">
    <source>
        <dbReference type="ARBA" id="ARBA00022448"/>
    </source>
</evidence>
<accession>A0ABS5W417</accession>
<comment type="similarity">
    <text evidence="8 9">Belongs to the TonB-dependent receptor family.</text>
</comment>
<evidence type="ECO:0000256" key="5">
    <source>
        <dbReference type="ARBA" id="ARBA00023077"/>
    </source>
</evidence>
<dbReference type="InterPro" id="IPR039426">
    <property type="entry name" value="TonB-dep_rcpt-like"/>
</dbReference>
<evidence type="ECO:0000256" key="7">
    <source>
        <dbReference type="ARBA" id="ARBA00023237"/>
    </source>
</evidence>
<dbReference type="PANTHER" id="PTHR47234">
    <property type="match status" value="1"/>
</dbReference>
<evidence type="ECO:0000259" key="11">
    <source>
        <dbReference type="Pfam" id="PF07715"/>
    </source>
</evidence>
<comment type="subcellular location">
    <subcellularLocation>
        <location evidence="1 8">Cell outer membrane</location>
        <topology evidence="1 8">Multi-pass membrane protein</topology>
    </subcellularLocation>
</comment>
<dbReference type="Pfam" id="PF07715">
    <property type="entry name" value="Plug"/>
    <property type="match status" value="1"/>
</dbReference>
<evidence type="ECO:0000313" key="12">
    <source>
        <dbReference type="EMBL" id="MBT2134500.1"/>
    </source>
</evidence>
<organism evidence="12 13">
    <name type="scientific">Croceibacterium selenioxidans</name>
    <dbReference type="NCBI Taxonomy" id="2838833"/>
    <lineage>
        <taxon>Bacteria</taxon>
        <taxon>Pseudomonadati</taxon>
        <taxon>Pseudomonadota</taxon>
        <taxon>Alphaproteobacteria</taxon>
        <taxon>Sphingomonadales</taxon>
        <taxon>Erythrobacteraceae</taxon>
        <taxon>Croceibacterium</taxon>
    </lineage>
</organism>
<dbReference type="InterPro" id="IPR000531">
    <property type="entry name" value="Beta-barrel_TonB"/>
</dbReference>
<dbReference type="SUPFAM" id="SSF56935">
    <property type="entry name" value="Porins"/>
    <property type="match status" value="1"/>
</dbReference>
<evidence type="ECO:0000256" key="6">
    <source>
        <dbReference type="ARBA" id="ARBA00023136"/>
    </source>
</evidence>
<dbReference type="Gene3D" id="2.170.130.10">
    <property type="entry name" value="TonB-dependent receptor, plug domain"/>
    <property type="match status" value="1"/>
</dbReference>
<evidence type="ECO:0000256" key="9">
    <source>
        <dbReference type="RuleBase" id="RU003357"/>
    </source>
</evidence>
<keyword evidence="6 8" id="KW-0472">Membrane</keyword>
<evidence type="ECO:0000256" key="1">
    <source>
        <dbReference type="ARBA" id="ARBA00004571"/>
    </source>
</evidence>
<dbReference type="Gene3D" id="2.40.170.20">
    <property type="entry name" value="TonB-dependent receptor, beta-barrel domain"/>
    <property type="match status" value="1"/>
</dbReference>
<dbReference type="PROSITE" id="PS52016">
    <property type="entry name" value="TONB_DEPENDENT_REC_3"/>
    <property type="match status" value="1"/>
</dbReference>
<keyword evidence="3 8" id="KW-1134">Transmembrane beta strand</keyword>
<keyword evidence="12" id="KW-0675">Receptor</keyword>
<evidence type="ECO:0000256" key="8">
    <source>
        <dbReference type="PROSITE-ProRule" id="PRU01360"/>
    </source>
</evidence>
<evidence type="ECO:0000259" key="10">
    <source>
        <dbReference type="Pfam" id="PF00593"/>
    </source>
</evidence>
<dbReference type="InterPro" id="IPR036942">
    <property type="entry name" value="Beta-barrel_TonB_sf"/>
</dbReference>
<evidence type="ECO:0000313" key="13">
    <source>
        <dbReference type="Proteomes" id="UP000811255"/>
    </source>
</evidence>
<keyword evidence="4 8" id="KW-0812">Transmembrane</keyword>
<evidence type="ECO:0000256" key="4">
    <source>
        <dbReference type="ARBA" id="ARBA00022692"/>
    </source>
</evidence>
<keyword evidence="7 8" id="KW-0998">Cell outer membrane</keyword>
<evidence type="ECO:0000256" key="3">
    <source>
        <dbReference type="ARBA" id="ARBA00022452"/>
    </source>
</evidence>
<comment type="caution">
    <text evidence="12">The sequence shown here is derived from an EMBL/GenBank/DDBJ whole genome shotgun (WGS) entry which is preliminary data.</text>
</comment>
<name>A0ABS5W417_9SPHN</name>
<dbReference type="Pfam" id="PF00593">
    <property type="entry name" value="TonB_dep_Rec_b-barrel"/>
    <property type="match status" value="1"/>
</dbReference>
<dbReference type="InterPro" id="IPR012910">
    <property type="entry name" value="Plug_dom"/>
</dbReference>
<protein>
    <submittedName>
        <fullName evidence="12">TonB-dependent receptor</fullName>
    </submittedName>
</protein>